<accession>A0AAE8Y811</accession>
<dbReference type="GeneID" id="80019993"/>
<proteinExistence type="predicted"/>
<dbReference type="EMBL" id="OK040790">
    <property type="protein sequence ID" value="UDL16102.1"/>
    <property type="molecule type" value="Genomic_DNA"/>
</dbReference>
<evidence type="ECO:0000313" key="1">
    <source>
        <dbReference type="EMBL" id="UDL15842.1"/>
    </source>
</evidence>
<name>A0AAE8Y811_9CAUD</name>
<dbReference type="Proteomes" id="UP000827768">
    <property type="component" value="Segment"/>
</dbReference>
<protein>
    <submittedName>
        <fullName evidence="2">Uncharacterized protein</fullName>
    </submittedName>
</protein>
<dbReference type="RefSeq" id="YP_010755342.1">
    <property type="nucleotide sequence ID" value="NC_073468.1"/>
</dbReference>
<organism evidence="2 3">
    <name type="scientific">Microbacterium phage Pumpernickel</name>
    <dbReference type="NCBI Taxonomy" id="2885983"/>
    <lineage>
        <taxon>Viruses</taxon>
        <taxon>Duplodnaviria</taxon>
        <taxon>Heunggongvirae</taxon>
        <taxon>Uroviricota</taxon>
        <taxon>Caudoviricetes</taxon>
        <taxon>Pumpernickelvirus</taxon>
        <taxon>Pumpernickelvirus pumpernickel</taxon>
    </lineage>
</organism>
<sequence>MTIDLKSIDRSTEEGRKAWFQAFIDQNMAHNYVEAKVVKKIVKAFIKAGNPIAKIDDGEDVTDVRTLRDVQEVVFNLDECFLLPKNGGWIRIVLGNDWDCLVDYTVSLEDTLKPINDWINKHN</sequence>
<reference evidence="2" key="1">
    <citation type="submission" date="2021-09" db="EMBL/GenBank/DDBJ databases">
        <authorList>
            <person name="Andersen S.H."/>
            <person name="Beall E.A."/>
            <person name="Cappelle B."/>
            <person name="Falteisek K.J."/>
            <person name="Fenske B.A."/>
            <person name="Gansluckner N.W."/>
            <person name="Gilbertson S.M."/>
            <person name="Krings K.J."/>
            <person name="Mobeck M."/>
            <person name="Odeku J.O."/>
            <person name="Poncelet M.E."/>
            <person name="Rohr J.R."/>
            <person name="Rolands L."/>
            <person name="Whipple C.D."/>
            <person name="Whipple E.M."/>
            <person name="Spring A.M."/>
            <person name="Klyczek K."/>
            <person name="Garlena R.A."/>
            <person name="Russell D.A."/>
            <person name="Pope W.H."/>
            <person name="Jacobs-Sera D."/>
            <person name="Hatfull G.F."/>
        </authorList>
    </citation>
    <scope>NUCLEOTIDE SEQUENCE</scope>
</reference>
<keyword evidence="3" id="KW-1185">Reference proteome</keyword>
<gene>
    <name evidence="2" type="primary">352</name>
    <name evidence="1" type="synonym">51</name>
    <name evidence="2" type="ORF">SEA_PUMPERNICKEL_352</name>
    <name evidence="1" type="ORF">SEA_PUMPERNICKEL_51</name>
</gene>
<evidence type="ECO:0000313" key="3">
    <source>
        <dbReference type="Proteomes" id="UP000827768"/>
    </source>
</evidence>
<evidence type="ECO:0000313" key="2">
    <source>
        <dbReference type="EMBL" id="UDL16102.1"/>
    </source>
</evidence>
<dbReference type="EMBL" id="OK040790">
    <property type="protein sequence ID" value="UDL15842.1"/>
    <property type="molecule type" value="Genomic_DNA"/>
</dbReference>
<dbReference type="KEGG" id="vg:80019993"/>